<keyword evidence="1 6" id="KW-0645">Protease</keyword>
<comment type="similarity">
    <text evidence="6">Belongs to the peptidase M3 family.</text>
</comment>
<evidence type="ECO:0000256" key="1">
    <source>
        <dbReference type="ARBA" id="ARBA00022670"/>
    </source>
</evidence>
<dbReference type="CDD" id="cd09607">
    <property type="entry name" value="M3B_PepF"/>
    <property type="match status" value="1"/>
</dbReference>
<dbReference type="InterPro" id="IPR001333">
    <property type="entry name" value="Peptidase_M32_Taq"/>
</dbReference>
<feature type="domain" description="Peptidase M3A/M3B catalytic" evidence="7">
    <location>
        <begin position="196"/>
        <end position="574"/>
    </location>
</feature>
<feature type="domain" description="Oligopeptidase F N-terminal" evidence="8">
    <location>
        <begin position="111"/>
        <end position="174"/>
    </location>
</feature>
<keyword evidence="2 6" id="KW-0479">Metal-binding</keyword>
<evidence type="ECO:0000313" key="10">
    <source>
        <dbReference type="Proteomes" id="UP001589838"/>
    </source>
</evidence>
<dbReference type="InterPro" id="IPR034006">
    <property type="entry name" value="M3B_PepF_2"/>
</dbReference>
<dbReference type="EMBL" id="JBHLUX010000030">
    <property type="protein sequence ID" value="MFC0471174.1"/>
    <property type="molecule type" value="Genomic_DNA"/>
</dbReference>
<evidence type="ECO:0000259" key="8">
    <source>
        <dbReference type="Pfam" id="PF08439"/>
    </source>
</evidence>
<dbReference type="Gene3D" id="1.10.1370.20">
    <property type="entry name" value="Oligoendopeptidase f, C-terminal domain"/>
    <property type="match status" value="1"/>
</dbReference>
<dbReference type="InterPro" id="IPR042088">
    <property type="entry name" value="OligoPept_F_C"/>
</dbReference>
<evidence type="ECO:0000256" key="4">
    <source>
        <dbReference type="ARBA" id="ARBA00022833"/>
    </source>
</evidence>
<dbReference type="RefSeq" id="WP_335958638.1">
    <property type="nucleotide sequence ID" value="NZ_JAXBLX010000002.1"/>
</dbReference>
<dbReference type="Pfam" id="PF01432">
    <property type="entry name" value="Peptidase_M3"/>
    <property type="match status" value="1"/>
</dbReference>
<evidence type="ECO:0000256" key="3">
    <source>
        <dbReference type="ARBA" id="ARBA00022801"/>
    </source>
</evidence>
<dbReference type="NCBIfam" id="TIGR02290">
    <property type="entry name" value="M3_fam_3"/>
    <property type="match status" value="1"/>
</dbReference>
<protein>
    <submittedName>
        <fullName evidence="9">M3 family oligoendopeptidase</fullName>
        <ecNumber evidence="9">3.4.-.-</ecNumber>
    </submittedName>
</protein>
<dbReference type="InterPro" id="IPR013647">
    <property type="entry name" value="OligopepF_N_dom"/>
</dbReference>
<evidence type="ECO:0000256" key="2">
    <source>
        <dbReference type="ARBA" id="ARBA00022723"/>
    </source>
</evidence>
<evidence type="ECO:0000259" key="7">
    <source>
        <dbReference type="Pfam" id="PF01432"/>
    </source>
</evidence>
<dbReference type="SUPFAM" id="SSF55486">
    <property type="entry name" value="Metalloproteases ('zincins'), catalytic domain"/>
    <property type="match status" value="1"/>
</dbReference>
<keyword evidence="4 6" id="KW-0862">Zinc</keyword>
<dbReference type="Proteomes" id="UP001589838">
    <property type="component" value="Unassembled WGS sequence"/>
</dbReference>
<dbReference type="PANTHER" id="PTHR34217">
    <property type="entry name" value="METAL-DEPENDENT CARBOXYPEPTIDASE"/>
    <property type="match status" value="1"/>
</dbReference>
<keyword evidence="3 6" id="KW-0378">Hydrolase</keyword>
<proteinExistence type="inferred from homology"/>
<organism evidence="9 10">
    <name type="scientific">Halalkalibacter kiskunsagensis</name>
    <dbReference type="NCBI Taxonomy" id="1548599"/>
    <lineage>
        <taxon>Bacteria</taxon>
        <taxon>Bacillati</taxon>
        <taxon>Bacillota</taxon>
        <taxon>Bacilli</taxon>
        <taxon>Bacillales</taxon>
        <taxon>Bacillaceae</taxon>
        <taxon>Halalkalibacter</taxon>
    </lineage>
</organism>
<comment type="cofactor">
    <cofactor evidence="6">
        <name>Zn(2+)</name>
        <dbReference type="ChEBI" id="CHEBI:29105"/>
    </cofactor>
    <text evidence="6">Binds 1 zinc ion.</text>
</comment>
<dbReference type="InterPro" id="IPR001567">
    <property type="entry name" value="Pept_M3A_M3B_dom"/>
</dbReference>
<evidence type="ECO:0000313" key="9">
    <source>
        <dbReference type="EMBL" id="MFC0471174.1"/>
    </source>
</evidence>
<keyword evidence="5 6" id="KW-0482">Metalloprotease</keyword>
<dbReference type="PANTHER" id="PTHR34217:SF1">
    <property type="entry name" value="CARBOXYPEPTIDASE 1"/>
    <property type="match status" value="1"/>
</dbReference>
<keyword evidence="10" id="KW-1185">Reference proteome</keyword>
<name>A0ABV6KCX7_9BACI</name>
<sequence length="591" mass="67250">MKYPEVWDLESIFPGGSKSKEFQQFVQETDRLIEQLDQSIEEEVTLDHLESSIHNVQIQMQRTRQASAFISCLTAQNVKDKEATLWQGKITEQMTKLQNVWGIIEDVLGVLTDEQWDELVTRPSLTGVTFNLEERRVQAQEKLPPKEEKLAAQLAIDGYHAWGDVYNQAVGRMQIPFEENGVVKLLSAGQIQNRLNSSDRGVRELATAASEKAWEKESDLFASTLNHLAGFRLNLYGARGWDNVLKEPLTINRMKEETLQAMWDTITDNKPRFYEFMERKASLLGVTKLAMHDVHAPLPVEGDTSISYEDACDLIIKHFKTFSPKLATFTEGALRDGWIEAEDRAGKRPGGFCTSFPLSKQSRIFMTYDGTMANVATLAHELGHAYHGHCLKEMDPLAQRYAMNVAETASTFAETIIADALVIEAPTKDVKLSLLENKISRSLAFFMNIHARFLFETRFYEARKEKLLSAEELNALMEEAQREAYGNQLSAYSPTFWASKLHFHITGVPFYNFPYTFGFLFSLGIYKKAVFTGRSFEDDYIALLQDTASMTVEDLAKKHLNVDLTSKTFWQEAIDMILVDVDEFLELTKSK</sequence>
<comment type="caution">
    <text evidence="9">The sequence shown here is derived from an EMBL/GenBank/DDBJ whole genome shotgun (WGS) entry which is preliminary data.</text>
</comment>
<dbReference type="EC" id="3.4.-.-" evidence="9"/>
<gene>
    <name evidence="9" type="ORF">ACFFHM_11925</name>
</gene>
<evidence type="ECO:0000256" key="6">
    <source>
        <dbReference type="RuleBase" id="RU003435"/>
    </source>
</evidence>
<accession>A0ABV6KCX7</accession>
<evidence type="ECO:0000256" key="5">
    <source>
        <dbReference type="ARBA" id="ARBA00023049"/>
    </source>
</evidence>
<dbReference type="Pfam" id="PF08439">
    <property type="entry name" value="Peptidase_M3_N"/>
    <property type="match status" value="1"/>
</dbReference>
<dbReference type="InterPro" id="IPR011977">
    <property type="entry name" value="Pept_M3B_clade3"/>
</dbReference>
<reference evidence="9 10" key="1">
    <citation type="submission" date="2024-09" db="EMBL/GenBank/DDBJ databases">
        <authorList>
            <person name="Sun Q."/>
            <person name="Mori K."/>
        </authorList>
    </citation>
    <scope>NUCLEOTIDE SEQUENCE [LARGE SCALE GENOMIC DNA]</scope>
    <source>
        <strain evidence="9 10">NCAIM B.02610</strain>
    </source>
</reference>
<dbReference type="Gene3D" id="1.20.140.70">
    <property type="entry name" value="Oligopeptidase f, N-terminal domain"/>
    <property type="match status" value="1"/>
</dbReference>
<dbReference type="GO" id="GO:0016787">
    <property type="term" value="F:hydrolase activity"/>
    <property type="evidence" value="ECO:0007669"/>
    <property type="project" value="UniProtKB-KW"/>
</dbReference>